<reference evidence="2" key="2">
    <citation type="submission" date="2022-06" db="EMBL/GenBank/DDBJ databases">
        <authorList>
            <person name="Park Y.-J."/>
        </authorList>
    </citation>
    <scope>NUCLEOTIDE SEQUENCE</scope>
    <source>
        <strain evidence="2">TY</strain>
    </source>
</reference>
<dbReference type="RefSeq" id="WP_253304117.1">
    <property type="nucleotide sequence ID" value="NZ_CP099582.1"/>
</dbReference>
<dbReference type="Proteomes" id="UP001055732">
    <property type="component" value="Chromosome"/>
</dbReference>
<organism evidence="2 3">
    <name type="scientific">Thermococcus aggregans</name>
    <dbReference type="NCBI Taxonomy" id="110163"/>
    <lineage>
        <taxon>Archaea</taxon>
        <taxon>Methanobacteriati</taxon>
        <taxon>Methanobacteriota</taxon>
        <taxon>Thermococci</taxon>
        <taxon>Thermococcales</taxon>
        <taxon>Thermococcaceae</taxon>
        <taxon>Thermococcus</taxon>
    </lineage>
</organism>
<evidence type="ECO:0000313" key="2">
    <source>
        <dbReference type="EMBL" id="USS40160.1"/>
    </source>
</evidence>
<feature type="transmembrane region" description="Helical" evidence="1">
    <location>
        <begin position="50"/>
        <end position="68"/>
    </location>
</feature>
<evidence type="ECO:0000313" key="3">
    <source>
        <dbReference type="Proteomes" id="UP001055732"/>
    </source>
</evidence>
<proteinExistence type="predicted"/>
<keyword evidence="1" id="KW-1133">Transmembrane helix</keyword>
<protein>
    <submittedName>
        <fullName evidence="2">Uncharacterized protein</fullName>
    </submittedName>
</protein>
<sequence>MKNVETVYMTKEINKKSKEFITIPRKAFIGIVSTFPVIGILLSRGDVGPLILSLMGIVVGVLIGKGFFEE</sequence>
<keyword evidence="1" id="KW-0812">Transmembrane</keyword>
<accession>A0A9E7MWL5</accession>
<dbReference type="AlphaFoldDB" id="A0A9E7MWL5"/>
<feature type="transmembrane region" description="Helical" evidence="1">
    <location>
        <begin position="27"/>
        <end position="44"/>
    </location>
</feature>
<name>A0A9E7MWL5_THEAG</name>
<evidence type="ECO:0000256" key="1">
    <source>
        <dbReference type="SAM" id="Phobius"/>
    </source>
</evidence>
<dbReference type="KEGG" id="tagg:NF865_07435"/>
<dbReference type="EMBL" id="CP099582">
    <property type="protein sequence ID" value="USS40160.1"/>
    <property type="molecule type" value="Genomic_DNA"/>
</dbReference>
<keyword evidence="3" id="KW-1185">Reference proteome</keyword>
<gene>
    <name evidence="2" type="ORF">NF865_07435</name>
</gene>
<keyword evidence="1" id="KW-0472">Membrane</keyword>
<reference evidence="2" key="1">
    <citation type="journal article" date="1998" name="Int. J. Syst. Bacteriol. 48 Pt">
        <title>Thermococcus guaymasensis sp. nov. and Thermococcus aggregans sp. nov., two novel thermophilic archaea isolated from the Guaymas Basin hydrothermal vent site.</title>
        <authorList>
            <person name="Canganella F."/>
            <person name="Jones W.J."/>
            <person name="Gambacorta A."/>
            <person name="Antranikian G."/>
        </authorList>
    </citation>
    <scope>NUCLEOTIDE SEQUENCE</scope>
    <source>
        <strain evidence="2">TY</strain>
    </source>
</reference>